<reference evidence="3" key="1">
    <citation type="submission" date="2025-08" db="UniProtKB">
        <authorList>
            <consortium name="RefSeq"/>
        </authorList>
    </citation>
    <scope>IDENTIFICATION</scope>
    <source>
        <tissue evidence="3">Blood</tissue>
    </source>
</reference>
<feature type="compositionally biased region" description="Pro residues" evidence="1">
    <location>
        <begin position="161"/>
        <end position="175"/>
    </location>
</feature>
<dbReference type="GeneID" id="109573900"/>
<gene>
    <name evidence="3" type="primary">CUEDC1</name>
</gene>
<evidence type="ECO:0000313" key="2">
    <source>
        <dbReference type="Proteomes" id="UP001652663"/>
    </source>
</evidence>
<evidence type="ECO:0000256" key="1">
    <source>
        <dbReference type="SAM" id="MobiDB-lite"/>
    </source>
</evidence>
<feature type="compositionally biased region" description="Polar residues" evidence="1">
    <location>
        <begin position="26"/>
        <end position="36"/>
    </location>
</feature>
<sequence length="368" mass="39023">MGNNFDFLISSDLNLLFPLLNPNTPGAPSSPLQLSQAPEARPHPLGSPAFRSPHPQLRSRVSRPTFSWVRPPGAAPGAGRRKTPRAARGTDGPRSRPPALQPGVPVAAAGVGPPGIRLVFARPPPSNPPPPAPAIGVAGGPRPRFPPLSEGPAAERVWGPRPGPRPARRPAPPRAAPLVASRRPRRDSCISRRPPLGSRPRLAFPASRAPAAPPRRARRRRRGAAPRPQPPAPPARGERTRVAARSWEILLVSVSRNLPVLAFVLPVLELIDSLRRLSHSAGGGDVTCREELTPRNIYLDIHGGGRPGGLFAVLSWILGDTRVVGEGMVGWSLEPAPGCSPAVDDPAASPLRMPRPSLLTRGPRPARA</sequence>
<organism evidence="2 3">
    <name type="scientific">Bos indicus</name>
    <name type="common">Zebu</name>
    <dbReference type="NCBI Taxonomy" id="9915"/>
    <lineage>
        <taxon>Eukaryota</taxon>
        <taxon>Metazoa</taxon>
        <taxon>Chordata</taxon>
        <taxon>Craniata</taxon>
        <taxon>Vertebrata</taxon>
        <taxon>Euteleostomi</taxon>
        <taxon>Mammalia</taxon>
        <taxon>Eutheria</taxon>
        <taxon>Laurasiatheria</taxon>
        <taxon>Artiodactyla</taxon>
        <taxon>Ruminantia</taxon>
        <taxon>Pecora</taxon>
        <taxon>Bovidae</taxon>
        <taxon>Bovinae</taxon>
        <taxon>Bos</taxon>
    </lineage>
</organism>
<feature type="compositionally biased region" description="Pro residues" evidence="1">
    <location>
        <begin position="122"/>
        <end position="133"/>
    </location>
</feature>
<feature type="compositionally biased region" description="Low complexity" evidence="1">
    <location>
        <begin position="101"/>
        <end position="115"/>
    </location>
</feature>
<proteinExistence type="predicted"/>
<feature type="region of interest" description="Disordered" evidence="1">
    <location>
        <begin position="340"/>
        <end position="368"/>
    </location>
</feature>
<dbReference type="RefSeq" id="XP_070628608.1">
    <property type="nucleotide sequence ID" value="XM_070772507.1"/>
</dbReference>
<accession>A0ABM4QZ75</accession>
<feature type="compositionally biased region" description="Basic residues" evidence="1">
    <location>
        <begin position="215"/>
        <end position="224"/>
    </location>
</feature>
<feature type="compositionally biased region" description="Low complexity" evidence="1">
    <location>
        <begin position="191"/>
        <end position="210"/>
    </location>
</feature>
<name>A0ABM4QZ75_BOSIN</name>
<protein>
    <submittedName>
        <fullName evidence="3">CUE domain-containing protein 1 isoform X3</fullName>
    </submittedName>
</protein>
<dbReference type="Proteomes" id="UP001652663">
    <property type="component" value="Chromosome 19"/>
</dbReference>
<keyword evidence="2" id="KW-1185">Reference proteome</keyword>
<evidence type="ECO:0000313" key="3">
    <source>
        <dbReference type="RefSeq" id="XP_070628608.1"/>
    </source>
</evidence>
<feature type="region of interest" description="Disordered" evidence="1">
    <location>
        <begin position="26"/>
        <end position="240"/>
    </location>
</feature>